<reference evidence="3" key="1">
    <citation type="submission" date="2024-03" db="EMBL/GenBank/DDBJ databases">
        <title>WGS assembly of Saponaria officinalis var. Norfolk2.</title>
        <authorList>
            <person name="Jenkins J."/>
            <person name="Shu S."/>
            <person name="Grimwood J."/>
            <person name="Barry K."/>
            <person name="Goodstein D."/>
            <person name="Schmutz J."/>
            <person name="Leebens-Mack J."/>
            <person name="Osbourn A."/>
        </authorList>
    </citation>
    <scope>NUCLEOTIDE SEQUENCE [LARGE SCALE GENOMIC DNA]</scope>
    <source>
        <strain evidence="3">JIC</strain>
    </source>
</reference>
<evidence type="ECO:0000313" key="4">
    <source>
        <dbReference type="Proteomes" id="UP001443914"/>
    </source>
</evidence>
<dbReference type="AlphaFoldDB" id="A0AAW1HZ33"/>
<feature type="coiled-coil region" evidence="1">
    <location>
        <begin position="245"/>
        <end position="276"/>
    </location>
</feature>
<dbReference type="EMBL" id="JBDFQZ010000010">
    <property type="protein sequence ID" value="KAK9682382.1"/>
    <property type="molecule type" value="Genomic_DNA"/>
</dbReference>
<evidence type="ECO:0000256" key="2">
    <source>
        <dbReference type="SAM" id="MobiDB-lite"/>
    </source>
</evidence>
<feature type="region of interest" description="Disordered" evidence="2">
    <location>
        <begin position="1"/>
        <end position="31"/>
    </location>
</feature>
<dbReference type="Proteomes" id="UP001443914">
    <property type="component" value="Unassembled WGS sequence"/>
</dbReference>
<evidence type="ECO:0008006" key="5">
    <source>
        <dbReference type="Google" id="ProtNLM"/>
    </source>
</evidence>
<gene>
    <name evidence="3" type="ORF">RND81_10G069900</name>
</gene>
<evidence type="ECO:0000313" key="3">
    <source>
        <dbReference type="EMBL" id="KAK9682382.1"/>
    </source>
</evidence>
<accession>A0AAW1HZ33</accession>
<feature type="compositionally biased region" description="Polar residues" evidence="2">
    <location>
        <begin position="8"/>
        <end position="24"/>
    </location>
</feature>
<sequence>MFKMCKRNGSSSKRPVAGDNNTSEEPAGDKKPYLDPSDLWFNDTDVVKIVVQSIKAHYTEFCPSWKLAPPSIREVWWNYFQNNVTFNKEFEDEVKSAFFKKCKDHLKDIICRIFEDEVPDWMDVNIHAKVIARRNDKAFKAKYAIEKANRAKLSEDGNILGTHRMGSISAVEQAERTDAYIARRSEHEQEGKKVNEDELYYEIVGRHKKGKVYGIGSAADMYFDKGESTIVPGGPSTKGYSPGIMRRLTSQNERLEKELQDLRASQEAKFAELEARFQTLSQSCNPGIAPYMKDHFDDGGSGAAGSFPAIWS</sequence>
<keyword evidence="1" id="KW-0175">Coiled coil</keyword>
<protein>
    <recommendedName>
        <fullName evidence="5">Transposase, Ptta/En/Spm, plant</fullName>
    </recommendedName>
</protein>
<evidence type="ECO:0000256" key="1">
    <source>
        <dbReference type="SAM" id="Coils"/>
    </source>
</evidence>
<keyword evidence="4" id="KW-1185">Reference proteome</keyword>
<comment type="caution">
    <text evidence="3">The sequence shown here is derived from an EMBL/GenBank/DDBJ whole genome shotgun (WGS) entry which is preliminary data.</text>
</comment>
<proteinExistence type="predicted"/>
<organism evidence="3 4">
    <name type="scientific">Saponaria officinalis</name>
    <name type="common">Common soapwort</name>
    <name type="synonym">Lychnis saponaria</name>
    <dbReference type="NCBI Taxonomy" id="3572"/>
    <lineage>
        <taxon>Eukaryota</taxon>
        <taxon>Viridiplantae</taxon>
        <taxon>Streptophyta</taxon>
        <taxon>Embryophyta</taxon>
        <taxon>Tracheophyta</taxon>
        <taxon>Spermatophyta</taxon>
        <taxon>Magnoliopsida</taxon>
        <taxon>eudicotyledons</taxon>
        <taxon>Gunneridae</taxon>
        <taxon>Pentapetalae</taxon>
        <taxon>Caryophyllales</taxon>
        <taxon>Caryophyllaceae</taxon>
        <taxon>Caryophylleae</taxon>
        <taxon>Saponaria</taxon>
    </lineage>
</organism>
<name>A0AAW1HZ33_SAPOF</name>